<dbReference type="EMBL" id="LGYO01000029">
    <property type="protein sequence ID" value="KNZ41448.1"/>
    <property type="molecule type" value="Genomic_DNA"/>
</dbReference>
<reference evidence="2" key="1">
    <citation type="submission" date="2015-07" db="EMBL/GenBank/DDBJ databases">
        <title>Draft genome sequence of Acetobacterium bakii DSM 8293, a potential psychrophilic chemical producer through syngas fermentation.</title>
        <authorList>
            <person name="Song Y."/>
            <person name="Hwang S."/>
            <person name="Cho B.-K."/>
        </authorList>
    </citation>
    <scope>NUCLEOTIDE SEQUENCE [LARGE SCALE GENOMIC DNA]</scope>
    <source>
        <strain evidence="2">DSM 8239</strain>
    </source>
</reference>
<dbReference type="Proteomes" id="UP000036873">
    <property type="component" value="Unassembled WGS sequence"/>
</dbReference>
<gene>
    <name evidence="1" type="ORF">AKG39_11810</name>
</gene>
<dbReference type="STRING" id="52689.AKG39_11810"/>
<comment type="caution">
    <text evidence="1">The sequence shown here is derived from an EMBL/GenBank/DDBJ whole genome shotgun (WGS) entry which is preliminary data.</text>
</comment>
<proteinExistence type="predicted"/>
<keyword evidence="2" id="KW-1185">Reference proteome</keyword>
<sequence length="134" mass="15328">MRETETKALLDRIKSVYPRVNINEFSVDIWDEILKNVTYDKCYKAFIKYATEGEGHDPKPGDILRIAKSTYESIEKRIKTPCDKCQGIGYVFLIGKDKHESVGMCDCQNGEALRGLPIVKLFSYNCDELGRVKI</sequence>
<organism evidence="1 2">
    <name type="scientific">Acetobacterium bakii</name>
    <dbReference type="NCBI Taxonomy" id="52689"/>
    <lineage>
        <taxon>Bacteria</taxon>
        <taxon>Bacillati</taxon>
        <taxon>Bacillota</taxon>
        <taxon>Clostridia</taxon>
        <taxon>Eubacteriales</taxon>
        <taxon>Eubacteriaceae</taxon>
        <taxon>Acetobacterium</taxon>
    </lineage>
</organism>
<dbReference type="Gene3D" id="1.10.8.200">
    <property type="entry name" value="Replisome organizer (g39p helicase loader/inhibitor protein)"/>
    <property type="match status" value="1"/>
</dbReference>
<dbReference type="RefSeq" id="WP_050740608.1">
    <property type="nucleotide sequence ID" value="NZ_LGYO01000029.1"/>
</dbReference>
<dbReference type="AlphaFoldDB" id="A0A0L6TYX9"/>
<name>A0A0L6TYX9_9FIRM</name>
<evidence type="ECO:0000313" key="1">
    <source>
        <dbReference type="EMBL" id="KNZ41448.1"/>
    </source>
</evidence>
<evidence type="ECO:0000313" key="2">
    <source>
        <dbReference type="Proteomes" id="UP000036873"/>
    </source>
</evidence>
<accession>A0A0L6TYX9</accession>
<protein>
    <submittedName>
        <fullName evidence="1">Uncharacterized protein</fullName>
    </submittedName>
</protein>